<proteinExistence type="predicted"/>
<gene>
    <name evidence="1" type="ORF">B7C42_02881</name>
</gene>
<organism evidence="1 2">
    <name type="scientific">Nocardia cerradoensis</name>
    <dbReference type="NCBI Taxonomy" id="85688"/>
    <lineage>
        <taxon>Bacteria</taxon>
        <taxon>Bacillati</taxon>
        <taxon>Actinomycetota</taxon>
        <taxon>Actinomycetes</taxon>
        <taxon>Mycobacteriales</taxon>
        <taxon>Nocardiaceae</taxon>
        <taxon>Nocardia</taxon>
    </lineage>
</organism>
<name>A0A231H7V8_9NOCA</name>
<dbReference type="EMBL" id="NGAF01000005">
    <property type="protein sequence ID" value="OXR44925.1"/>
    <property type="molecule type" value="Genomic_DNA"/>
</dbReference>
<evidence type="ECO:0000313" key="1">
    <source>
        <dbReference type="EMBL" id="OXR44925.1"/>
    </source>
</evidence>
<dbReference type="Proteomes" id="UP000215506">
    <property type="component" value="Unassembled WGS sequence"/>
</dbReference>
<sequence>MRRDLSAVADLGSAVDLTDTTGFTVDDMDDDDPVLLTATDGFVVDTWREGYPYPPAKQEPDIVTPADPLIVGRARDVVGS</sequence>
<comment type="caution">
    <text evidence="1">The sequence shown here is derived from an EMBL/GenBank/DDBJ whole genome shotgun (WGS) entry which is preliminary data.</text>
</comment>
<dbReference type="AlphaFoldDB" id="A0A231H7V8"/>
<protein>
    <submittedName>
        <fullName evidence="1">Uncharacterized protein</fullName>
    </submittedName>
</protein>
<reference evidence="1 2" key="1">
    <citation type="submission" date="2017-07" db="EMBL/GenBank/DDBJ databases">
        <title>First draft Genome Sequence of Nocardia cerradoensis isolated from human infection.</title>
        <authorList>
            <person name="Carrasco G."/>
        </authorList>
    </citation>
    <scope>NUCLEOTIDE SEQUENCE [LARGE SCALE GENOMIC DNA]</scope>
    <source>
        <strain evidence="1 2">CNM20130759</strain>
    </source>
</reference>
<evidence type="ECO:0000313" key="2">
    <source>
        <dbReference type="Proteomes" id="UP000215506"/>
    </source>
</evidence>
<accession>A0A231H7V8</accession>
<keyword evidence="2" id="KW-1185">Reference proteome</keyword>